<dbReference type="Pfam" id="PF14224">
    <property type="entry name" value="DUF4331"/>
    <property type="match status" value="2"/>
</dbReference>
<keyword evidence="1" id="KW-0732">Signal</keyword>
<feature type="signal peptide" evidence="1">
    <location>
        <begin position="1"/>
        <end position="27"/>
    </location>
</feature>
<dbReference type="InterPro" id="IPR025566">
    <property type="entry name" value="DUF4331"/>
</dbReference>
<organism evidence="2">
    <name type="scientific">uncultured Gemmatimonadota bacterium</name>
    <dbReference type="NCBI Taxonomy" id="203437"/>
    <lineage>
        <taxon>Bacteria</taxon>
        <taxon>Pseudomonadati</taxon>
        <taxon>Gemmatimonadota</taxon>
        <taxon>environmental samples</taxon>
    </lineage>
</organism>
<dbReference type="AlphaFoldDB" id="A0A6J4N1M7"/>
<evidence type="ECO:0000313" key="2">
    <source>
        <dbReference type="EMBL" id="CAA9372562.1"/>
    </source>
</evidence>
<dbReference type="EMBL" id="CADCTV010000993">
    <property type="protein sequence ID" value="CAA9372562.1"/>
    <property type="molecule type" value="Genomic_DNA"/>
</dbReference>
<feature type="chain" id="PRO_5027017900" description="DUF4331 domain-containing protein" evidence="1">
    <location>
        <begin position="28"/>
        <end position="256"/>
    </location>
</feature>
<name>A0A6J4N1M7_9BACT</name>
<reference evidence="2" key="1">
    <citation type="submission" date="2020-02" db="EMBL/GenBank/DDBJ databases">
        <authorList>
            <person name="Meier V. D."/>
        </authorList>
    </citation>
    <scope>NUCLEOTIDE SEQUENCE</scope>
    <source>
        <strain evidence="2">AVDCRST_MAG89</strain>
    </source>
</reference>
<sequence length="256" mass="27233">MTLAKTRGRLGAAAVLTAAALAGVALMAREGTSSDHVDTAEVELSPQLDLNDVYVFPGSADNRIVLVMNVASPINLLGRNVTRFDPNALYQFKIDNNNDATEDLVLQFLFDEMSDGTSRVNVLGPAAPAGPSLGQRNRLLGGPLSANNAFNTTFTTANGMTVFTGPRNDPFYIDLEQFLQIVPDRRPATFLTHVATDAKMPTAFCGPTAPFDISCTPKDFLQGANTLSIVVEMPESMLGVAAGNDAKLGIWATIGR</sequence>
<gene>
    <name evidence="2" type="ORF">AVDCRST_MAG89-4719</name>
</gene>
<accession>A0A6J4N1M7</accession>
<protein>
    <recommendedName>
        <fullName evidence="3">DUF4331 domain-containing protein</fullName>
    </recommendedName>
</protein>
<evidence type="ECO:0008006" key="3">
    <source>
        <dbReference type="Google" id="ProtNLM"/>
    </source>
</evidence>
<evidence type="ECO:0000256" key="1">
    <source>
        <dbReference type="SAM" id="SignalP"/>
    </source>
</evidence>
<proteinExistence type="predicted"/>